<evidence type="ECO:0000256" key="2">
    <source>
        <dbReference type="ARBA" id="ARBA00022679"/>
    </source>
</evidence>
<dbReference type="Proteomes" id="UP000541857">
    <property type="component" value="Unassembled WGS sequence"/>
</dbReference>
<dbReference type="PANTHER" id="PTHR22916:SF51">
    <property type="entry name" value="GLYCOSYLTRANSFERASE EPSH-RELATED"/>
    <property type="match status" value="1"/>
</dbReference>
<dbReference type="InterPro" id="IPR001173">
    <property type="entry name" value="Glyco_trans_2-like"/>
</dbReference>
<keyword evidence="5" id="KW-1185">Reference proteome</keyword>
<keyword evidence="2 4" id="KW-0808">Transferase</keyword>
<organism evidence="4 5">
    <name type="scientific">Gelidibacter maritimus</name>
    <dbReference type="NCBI Taxonomy" id="2761487"/>
    <lineage>
        <taxon>Bacteria</taxon>
        <taxon>Pseudomonadati</taxon>
        <taxon>Bacteroidota</taxon>
        <taxon>Flavobacteriia</taxon>
        <taxon>Flavobacteriales</taxon>
        <taxon>Flavobacteriaceae</taxon>
        <taxon>Gelidibacter</taxon>
    </lineage>
</organism>
<evidence type="ECO:0000259" key="3">
    <source>
        <dbReference type="Pfam" id="PF00535"/>
    </source>
</evidence>
<dbReference type="Pfam" id="PF00535">
    <property type="entry name" value="Glycos_transf_2"/>
    <property type="match status" value="1"/>
</dbReference>
<dbReference type="AlphaFoldDB" id="A0A7W2M6H1"/>
<accession>A0A7W2M6H1</accession>
<evidence type="ECO:0000313" key="5">
    <source>
        <dbReference type="Proteomes" id="UP000541857"/>
    </source>
</evidence>
<gene>
    <name evidence="4" type="ORF">H3Z82_12630</name>
</gene>
<comment type="caution">
    <text evidence="4">The sequence shown here is derived from an EMBL/GenBank/DDBJ whole genome shotgun (WGS) entry which is preliminary data.</text>
</comment>
<dbReference type="EMBL" id="JACGLT010000010">
    <property type="protein sequence ID" value="MBA6153572.1"/>
    <property type="molecule type" value="Genomic_DNA"/>
</dbReference>
<protein>
    <submittedName>
        <fullName evidence="4">Glycosyltransferase</fullName>
    </submittedName>
</protein>
<proteinExistence type="predicted"/>
<feature type="domain" description="Glycosyltransferase 2-like" evidence="3">
    <location>
        <begin position="6"/>
        <end position="133"/>
    </location>
</feature>
<dbReference type="PANTHER" id="PTHR22916">
    <property type="entry name" value="GLYCOSYLTRANSFERASE"/>
    <property type="match status" value="1"/>
</dbReference>
<reference evidence="4 5" key="1">
    <citation type="submission" date="2020-07" db="EMBL/GenBank/DDBJ databases">
        <title>Bacterium isolated from marine sediment.</title>
        <authorList>
            <person name="Shang D."/>
        </authorList>
    </citation>
    <scope>NUCLEOTIDE SEQUENCE [LARGE SCALE GENOMIC DNA]</scope>
    <source>
        <strain evidence="4 5">F6074</strain>
    </source>
</reference>
<dbReference type="InterPro" id="IPR029044">
    <property type="entry name" value="Nucleotide-diphossugar_trans"/>
</dbReference>
<dbReference type="CDD" id="cd00761">
    <property type="entry name" value="Glyco_tranf_GTA_type"/>
    <property type="match status" value="1"/>
</dbReference>
<dbReference type="Gene3D" id="3.90.550.10">
    <property type="entry name" value="Spore Coat Polysaccharide Biosynthesis Protein SpsA, Chain A"/>
    <property type="match status" value="1"/>
</dbReference>
<sequence length="329" mass="38729">MKPKISVIVPVYNVEQFLSKCIDSIINQTYENLEIILVNDGSPDNCGFICDEYGKKDNRIKVIHQKNKGLSGARNSGLEIASGDYIGFIDSDDWIHEKMYDTLITQLLLHQCDLTNCITINSNQTWENEPLENYKPIILDKKALLYNYLDYGFYIVRNLYSRELMKDLRFDENIPFVEDMFFGINVVEKIDRSVFINFPLYIYNQDNTSSLTRVKYNKNTFISLKANNYIKKKTLAIFPNDIELQSVIRNRIIGNCLYHFQNLYHKSNIHLDKDDMMKRKSKQAYNDNFAFFKNPSVFKTIIRLLNVSQLNCFYRTYFALNKKRIESKC</sequence>
<dbReference type="SUPFAM" id="SSF53448">
    <property type="entry name" value="Nucleotide-diphospho-sugar transferases"/>
    <property type="match status" value="1"/>
</dbReference>
<evidence type="ECO:0000313" key="4">
    <source>
        <dbReference type="EMBL" id="MBA6153572.1"/>
    </source>
</evidence>
<keyword evidence="1" id="KW-0328">Glycosyltransferase</keyword>
<name>A0A7W2M6H1_9FLAO</name>
<dbReference type="GO" id="GO:0016758">
    <property type="term" value="F:hexosyltransferase activity"/>
    <property type="evidence" value="ECO:0007669"/>
    <property type="project" value="UniProtKB-ARBA"/>
</dbReference>
<dbReference type="RefSeq" id="WP_182205872.1">
    <property type="nucleotide sequence ID" value="NZ_JACGLT010000010.1"/>
</dbReference>
<evidence type="ECO:0000256" key="1">
    <source>
        <dbReference type="ARBA" id="ARBA00022676"/>
    </source>
</evidence>